<reference evidence="1" key="1">
    <citation type="submission" date="2019-04" db="EMBL/GenBank/DDBJ databases">
        <title>Microbes associate with the intestines of laboratory mice.</title>
        <authorList>
            <person name="Navarre W."/>
            <person name="Wong E."/>
            <person name="Huang K."/>
            <person name="Tropini C."/>
            <person name="Ng K."/>
            <person name="Yu B."/>
        </authorList>
    </citation>
    <scope>NUCLEOTIDE SEQUENCE</scope>
    <source>
        <strain evidence="1">NM01_1-7b</strain>
    </source>
</reference>
<name>A0AC61RW65_9FIRM</name>
<comment type="caution">
    <text evidence="1">The sequence shown here is derived from an EMBL/GenBank/DDBJ whole genome shotgun (WGS) entry which is preliminary data.</text>
</comment>
<organism evidence="1 2">
    <name type="scientific">Petralouisia muris</name>
    <dbReference type="NCBI Taxonomy" id="3032872"/>
    <lineage>
        <taxon>Bacteria</taxon>
        <taxon>Bacillati</taxon>
        <taxon>Bacillota</taxon>
        <taxon>Clostridia</taxon>
        <taxon>Lachnospirales</taxon>
        <taxon>Lachnospiraceae</taxon>
        <taxon>Petralouisia</taxon>
    </lineage>
</organism>
<evidence type="ECO:0000313" key="2">
    <source>
        <dbReference type="Proteomes" id="UP000304953"/>
    </source>
</evidence>
<dbReference type="EMBL" id="SRYA01000022">
    <property type="protein sequence ID" value="TGY95926.1"/>
    <property type="molecule type" value="Genomic_DNA"/>
</dbReference>
<dbReference type="Proteomes" id="UP000304953">
    <property type="component" value="Unassembled WGS sequence"/>
</dbReference>
<proteinExistence type="predicted"/>
<accession>A0AC61RW65</accession>
<keyword evidence="2" id="KW-1185">Reference proteome</keyword>
<sequence length="408" mass="46372">MVKESKKVSNKISDYIDIGFLQMLQDDCSRAMGLAFVTVDYRGCPITHYSGFTPYCQMGRKHQDFFEMCKQCDAHGGLQAAITGQPYIYRCHAGLVDFALPLIYDGVYMGSLMGGQIRLSRDAKEELEDILPVKTNWRKDKALDEAYNETQRVSYEKIKSAVTLLHDLILFMMQTGRQADRDLEVAGMEPVEEWKSHSDMEFSFQKRELTNIKQQGRLRYFFFVMNVISQLAFQEKAVKTEAAAYDFADIMRYVTESDHEISTLGEELSYVGALLRIQKAWEGDGLHYSISVPKEYWGVNCPYMVLEPLVGLSVQGCGKEEIREIEIFAEEEQGDVILQVVSNNEGITLEEMDAQMGASSQEEGFSLHDSDRSLKRIFGKRCGLSVSPRKDGRAGYMVSFHLPQKKEG</sequence>
<protein>
    <submittedName>
        <fullName evidence="1">Uncharacterized protein</fullName>
    </submittedName>
</protein>
<evidence type="ECO:0000313" key="1">
    <source>
        <dbReference type="EMBL" id="TGY95926.1"/>
    </source>
</evidence>
<gene>
    <name evidence="1" type="ORF">E5329_12260</name>
</gene>